<gene>
    <name evidence="1" type="ORF">ERS027661_02824</name>
</gene>
<accession>A0A655A501</accession>
<evidence type="ECO:0000313" key="1">
    <source>
        <dbReference type="EMBL" id="CKS25976.1"/>
    </source>
</evidence>
<sequence length="87" mass="9581">MTISRPSRGLTANWMLQPPVSTPTSRRIAMPRSRIRWYSRSVNVIAGATVTESPVCTPIGSTFSIEHTTTTLSWPSRISSSSNSFQP</sequence>
<evidence type="ECO:0000313" key="2">
    <source>
        <dbReference type="Proteomes" id="UP000049023"/>
    </source>
</evidence>
<organism evidence="1 2">
    <name type="scientific">Mycobacterium tuberculosis</name>
    <dbReference type="NCBI Taxonomy" id="1773"/>
    <lineage>
        <taxon>Bacteria</taxon>
        <taxon>Bacillati</taxon>
        <taxon>Actinomycetota</taxon>
        <taxon>Actinomycetes</taxon>
        <taxon>Mycobacteriales</taxon>
        <taxon>Mycobacteriaceae</taxon>
        <taxon>Mycobacterium</taxon>
        <taxon>Mycobacterium tuberculosis complex</taxon>
    </lineage>
</organism>
<dbReference type="Proteomes" id="UP000049023">
    <property type="component" value="Unassembled WGS sequence"/>
</dbReference>
<protein>
    <submittedName>
        <fullName evidence="1">Uncharacterized protein</fullName>
    </submittedName>
</protein>
<dbReference type="AlphaFoldDB" id="A0A655A501"/>
<reference evidence="1 2" key="1">
    <citation type="submission" date="2015-03" db="EMBL/GenBank/DDBJ databases">
        <authorList>
            <consortium name="Pathogen Informatics"/>
        </authorList>
    </citation>
    <scope>NUCLEOTIDE SEQUENCE [LARGE SCALE GENOMIC DNA]</scope>
    <source>
        <strain evidence="1 2">Bir 187</strain>
    </source>
</reference>
<proteinExistence type="predicted"/>
<dbReference type="EMBL" id="CNFU01000647">
    <property type="protein sequence ID" value="CKS25976.1"/>
    <property type="molecule type" value="Genomic_DNA"/>
</dbReference>
<name>A0A655A501_MYCTX</name>